<dbReference type="GO" id="GO:0003700">
    <property type="term" value="F:DNA-binding transcription factor activity"/>
    <property type="evidence" value="ECO:0007669"/>
    <property type="project" value="TreeGrafter"/>
</dbReference>
<dbReference type="Pfam" id="PF13377">
    <property type="entry name" value="Peripla_BP_3"/>
    <property type="match status" value="1"/>
</dbReference>
<dbReference type="SMART" id="SM00354">
    <property type="entry name" value="HTH_LACI"/>
    <property type="match status" value="1"/>
</dbReference>
<keyword evidence="3" id="KW-0804">Transcription</keyword>
<comment type="caution">
    <text evidence="5">The sequence shown here is derived from an EMBL/GenBank/DDBJ whole genome shotgun (WGS) entry which is preliminary data.</text>
</comment>
<dbReference type="RefSeq" id="WP_249290156.1">
    <property type="nucleotide sequence ID" value="NZ_JACRSQ010000039.1"/>
</dbReference>
<dbReference type="Gene3D" id="1.10.260.40">
    <property type="entry name" value="lambda repressor-like DNA-binding domains"/>
    <property type="match status" value="1"/>
</dbReference>
<gene>
    <name evidence="5" type="ORF">H8730_15755</name>
</gene>
<evidence type="ECO:0000256" key="3">
    <source>
        <dbReference type="ARBA" id="ARBA00023163"/>
    </source>
</evidence>
<keyword evidence="6" id="KW-1185">Reference proteome</keyword>
<dbReference type="AlphaFoldDB" id="A0A926HYM3"/>
<dbReference type="Pfam" id="PF00356">
    <property type="entry name" value="LacI"/>
    <property type="match status" value="1"/>
</dbReference>
<evidence type="ECO:0000256" key="2">
    <source>
        <dbReference type="ARBA" id="ARBA00023125"/>
    </source>
</evidence>
<dbReference type="CDD" id="cd01392">
    <property type="entry name" value="HTH_LacI"/>
    <property type="match status" value="1"/>
</dbReference>
<dbReference type="EMBL" id="JACRSQ010000039">
    <property type="protein sequence ID" value="MBC8544997.1"/>
    <property type="molecule type" value="Genomic_DNA"/>
</dbReference>
<keyword evidence="1" id="KW-0805">Transcription regulation</keyword>
<sequence>MAIQNGKRTTMDDIAKRLGISKNSVSLALNNRAGVSDELRKRILETASELDYRHFSARTDIKTNCIVVVVPEYLQNDTFFYSDIFWSIEREAKKRGYLSINSGVSSKAEKNLTPPAIPAEMNMCGFLVIGILNEEYLKKLYSLGFPIVTVDITYHSVPVNSVGSSNFNGAYTAVSYLIDSGHQEIGFVGPINAAQSVFERWCGFQQALMQRGVANRPEFHIVGASDRFELLDTANVLERYLNTIATYPTAWFCAGDRIAVALISLLQQKGLTVPGDISVIGYDDIPISQTIAPSLTTIRVNRKLMGMLAVERLIELQTDPYRIVHIGLPGTLIVRDSVRALQ</sequence>
<accession>A0A926HYM3</accession>
<dbReference type="SUPFAM" id="SSF53822">
    <property type="entry name" value="Periplasmic binding protein-like I"/>
    <property type="match status" value="1"/>
</dbReference>
<protein>
    <submittedName>
        <fullName evidence="5">LacI family DNA-binding transcriptional regulator</fullName>
    </submittedName>
</protein>
<keyword evidence="2 5" id="KW-0238">DNA-binding</keyword>
<feature type="domain" description="HTH lacI-type" evidence="4">
    <location>
        <begin position="9"/>
        <end position="62"/>
    </location>
</feature>
<evidence type="ECO:0000313" key="6">
    <source>
        <dbReference type="Proteomes" id="UP000657006"/>
    </source>
</evidence>
<dbReference type="PANTHER" id="PTHR30146">
    <property type="entry name" value="LACI-RELATED TRANSCRIPTIONAL REPRESSOR"/>
    <property type="match status" value="1"/>
</dbReference>
<name>A0A926HYM3_9FIRM</name>
<dbReference type="InterPro" id="IPR046335">
    <property type="entry name" value="LacI/GalR-like_sensor"/>
</dbReference>
<organism evidence="5 6">
    <name type="scientific">Bianquea renquensis</name>
    <dbReference type="NCBI Taxonomy" id="2763661"/>
    <lineage>
        <taxon>Bacteria</taxon>
        <taxon>Bacillati</taxon>
        <taxon>Bacillota</taxon>
        <taxon>Clostridia</taxon>
        <taxon>Eubacteriales</taxon>
        <taxon>Bianqueaceae</taxon>
        <taxon>Bianquea</taxon>
    </lineage>
</organism>
<dbReference type="PROSITE" id="PS50932">
    <property type="entry name" value="HTH_LACI_2"/>
    <property type="match status" value="1"/>
</dbReference>
<dbReference type="GO" id="GO:0000976">
    <property type="term" value="F:transcription cis-regulatory region binding"/>
    <property type="evidence" value="ECO:0007669"/>
    <property type="project" value="TreeGrafter"/>
</dbReference>
<proteinExistence type="predicted"/>
<evidence type="ECO:0000256" key="1">
    <source>
        <dbReference type="ARBA" id="ARBA00023015"/>
    </source>
</evidence>
<reference evidence="5" key="1">
    <citation type="submission" date="2020-08" db="EMBL/GenBank/DDBJ databases">
        <title>Genome public.</title>
        <authorList>
            <person name="Liu C."/>
            <person name="Sun Q."/>
        </authorList>
    </citation>
    <scope>NUCLEOTIDE SEQUENCE</scope>
    <source>
        <strain evidence="5">NSJ-32</strain>
    </source>
</reference>
<evidence type="ECO:0000313" key="5">
    <source>
        <dbReference type="EMBL" id="MBC8544997.1"/>
    </source>
</evidence>
<dbReference type="Proteomes" id="UP000657006">
    <property type="component" value="Unassembled WGS sequence"/>
</dbReference>
<dbReference type="Gene3D" id="3.40.50.2300">
    <property type="match status" value="2"/>
</dbReference>
<dbReference type="SUPFAM" id="SSF47413">
    <property type="entry name" value="lambda repressor-like DNA-binding domains"/>
    <property type="match status" value="1"/>
</dbReference>
<evidence type="ECO:0000259" key="4">
    <source>
        <dbReference type="PROSITE" id="PS50932"/>
    </source>
</evidence>
<dbReference type="PANTHER" id="PTHR30146:SF109">
    <property type="entry name" value="HTH-TYPE TRANSCRIPTIONAL REGULATOR GALS"/>
    <property type="match status" value="1"/>
</dbReference>
<dbReference type="InterPro" id="IPR000843">
    <property type="entry name" value="HTH_LacI"/>
</dbReference>
<dbReference type="InterPro" id="IPR010982">
    <property type="entry name" value="Lambda_DNA-bd_dom_sf"/>
</dbReference>
<dbReference type="InterPro" id="IPR028082">
    <property type="entry name" value="Peripla_BP_I"/>
</dbReference>